<dbReference type="Proteomes" id="UP000019337">
    <property type="component" value="Chromosome"/>
</dbReference>
<proteinExistence type="predicted"/>
<keyword evidence="3" id="KW-1185">Reference proteome</keyword>
<reference evidence="2" key="1">
    <citation type="submission" date="2013-02" db="EMBL/GenBank/DDBJ databases">
        <title>Comparative genomics of Borrelia species.</title>
        <authorList>
            <person name="Schwan T.G."/>
            <person name="Raffel S.J."/>
            <person name="Porcella S.F."/>
        </authorList>
    </citation>
    <scope>NUCLEOTIDE SEQUENCE [LARGE SCALE GENOMIC DNA]</scope>
    <source>
        <strain evidence="2">DOU</strain>
    </source>
</reference>
<feature type="compositionally biased region" description="Basic and acidic residues" evidence="1">
    <location>
        <begin position="22"/>
        <end position="40"/>
    </location>
</feature>
<accession>W5SHU9</accession>
<dbReference type="RefSeq" id="WP_025400719.1">
    <property type="nucleotide sequence ID" value="NZ_CP004267.1"/>
</dbReference>
<name>W5SHU9_9SPIR</name>
<protein>
    <submittedName>
        <fullName evidence="2">Uncharacterized protein</fullName>
    </submittedName>
</protein>
<dbReference type="EMBL" id="CP004267">
    <property type="protein sequence ID" value="AHH06482.1"/>
    <property type="molecule type" value="Genomic_DNA"/>
</dbReference>
<evidence type="ECO:0000256" key="1">
    <source>
        <dbReference type="SAM" id="MobiDB-lite"/>
    </source>
</evidence>
<dbReference type="HOGENOM" id="CLU_812969_0_0_12"/>
<evidence type="ECO:0000313" key="2">
    <source>
        <dbReference type="EMBL" id="AHH06482.1"/>
    </source>
</evidence>
<feature type="region of interest" description="Disordered" evidence="1">
    <location>
        <begin position="22"/>
        <end position="47"/>
    </location>
</feature>
<dbReference type="AlphaFoldDB" id="W5SHU9"/>
<organism evidence="2 3">
    <name type="scientific">Borrelia crocidurae DOU</name>
    <dbReference type="NCBI Taxonomy" id="1293575"/>
    <lineage>
        <taxon>Bacteria</taxon>
        <taxon>Pseudomonadati</taxon>
        <taxon>Spirochaetota</taxon>
        <taxon>Spirochaetia</taxon>
        <taxon>Spirochaetales</taxon>
        <taxon>Borreliaceae</taxon>
        <taxon>Borrelia</taxon>
    </lineage>
</organism>
<sequence>MLKKLLIILIFLQTVSTYSEEKTKENLDIKENPTTKENSETKQNSATKENQTRYFYIDFQTAYYPPHALGTSNSKFSPSFITPKFKSTDPSKQIEPSSWGSAKLISHFGGHKFIPLKNNPDSIFFKNNGIDLDINIGLSPILALSHIKIGITPISFLNIYTESEFGIGWEAFGFKGIGVHLGNGKYSSKPEFYYEFITGGRLQFDLNSILDGEWTHVITVVGNNIKLRYNPHAKNNQLWKYKADEGKNINGTIINPYALLAYQMPMPLNLVGFLYEGQTYIGNARYVSTMQDKGWGSDFFYHNFSLIAKIQVIENLTLDVLFKFSTAPSYTENTVGLADITKKESTNNSYVYYDSIGLSLTYKI</sequence>
<evidence type="ECO:0000313" key="3">
    <source>
        <dbReference type="Proteomes" id="UP000019337"/>
    </source>
</evidence>
<gene>
    <name evidence="2" type="ORF">BCD_0416</name>
</gene>
<dbReference type="PATRIC" id="fig|1293575.3.peg.422"/>